<keyword evidence="2" id="KW-0238">DNA-binding</keyword>
<reference evidence="6" key="2">
    <citation type="submission" date="2025-08" db="UniProtKB">
        <authorList>
            <consortium name="RefSeq"/>
        </authorList>
    </citation>
    <scope>IDENTIFICATION</scope>
    <source>
        <tissue evidence="6">Leaf</tissue>
    </source>
</reference>
<dbReference type="InterPro" id="IPR027417">
    <property type="entry name" value="P-loop_NTPase"/>
</dbReference>
<accession>A0ABM0XH38</accession>
<dbReference type="RefSeq" id="XP_010485893.1">
    <property type="nucleotide sequence ID" value="XM_010487591.2"/>
</dbReference>
<dbReference type="SUPFAM" id="SSF52540">
    <property type="entry name" value="P-loop containing nucleoside triphosphate hydrolases"/>
    <property type="match status" value="1"/>
</dbReference>
<sequence length="128" mass="14477">MSYKRPLKLRVTKCCRPWMIWSLVFFGNKVFRPLQHQACRASMDCFVLMPTGGGKSLCYQLPATLKAGVHVSLIIFERTYGTGSQIGKYAGEDGGEKKNKLEVTGKARGLCCWSVLSLRQNQKKEEER</sequence>
<gene>
    <name evidence="6" type="primary">LOC104764135</name>
</gene>
<evidence type="ECO:0000256" key="4">
    <source>
        <dbReference type="ARBA" id="ARBA00023242"/>
    </source>
</evidence>
<comment type="similarity">
    <text evidence="1">Belongs to the helicase family. RecQ subfamily.</text>
</comment>
<dbReference type="Gene3D" id="3.40.50.300">
    <property type="entry name" value="P-loop containing nucleotide triphosphate hydrolases"/>
    <property type="match status" value="1"/>
</dbReference>
<evidence type="ECO:0000256" key="3">
    <source>
        <dbReference type="ARBA" id="ARBA00023235"/>
    </source>
</evidence>
<name>A0ABM0XH38_CAMSA</name>
<dbReference type="GeneID" id="104764135"/>
<protein>
    <submittedName>
        <fullName evidence="6">Uncharacterized protein LOC104764135</fullName>
    </submittedName>
</protein>
<dbReference type="PANTHER" id="PTHR13710">
    <property type="entry name" value="DNA HELICASE RECQ FAMILY MEMBER"/>
    <property type="match status" value="1"/>
</dbReference>
<reference evidence="5" key="1">
    <citation type="journal article" date="2014" name="Nat. Commun.">
        <title>The emerging biofuel crop Camelina sativa retains a highly undifferentiated hexaploid genome structure.</title>
        <authorList>
            <person name="Kagale S."/>
            <person name="Koh C."/>
            <person name="Nixon J."/>
            <person name="Bollina V."/>
            <person name="Clarke W.E."/>
            <person name="Tuteja R."/>
            <person name="Spillane C."/>
            <person name="Robinson S.J."/>
            <person name="Links M.G."/>
            <person name="Clarke C."/>
            <person name="Higgins E.E."/>
            <person name="Huebert T."/>
            <person name="Sharpe A.G."/>
            <person name="Parkin I.A."/>
        </authorList>
    </citation>
    <scope>NUCLEOTIDE SEQUENCE [LARGE SCALE GENOMIC DNA]</scope>
    <source>
        <strain evidence="5">cv. DH55</strain>
    </source>
</reference>
<dbReference type="PANTHER" id="PTHR13710:SF153">
    <property type="entry name" value="RECQ-LIKE DNA HELICASE BLM"/>
    <property type="match status" value="1"/>
</dbReference>
<keyword evidence="5" id="KW-1185">Reference proteome</keyword>
<proteinExistence type="inferred from homology"/>
<evidence type="ECO:0000313" key="6">
    <source>
        <dbReference type="RefSeq" id="XP_010485893.1"/>
    </source>
</evidence>
<evidence type="ECO:0000313" key="5">
    <source>
        <dbReference type="Proteomes" id="UP000694864"/>
    </source>
</evidence>
<keyword evidence="3" id="KW-0413">Isomerase</keyword>
<evidence type="ECO:0000256" key="1">
    <source>
        <dbReference type="ARBA" id="ARBA00005446"/>
    </source>
</evidence>
<keyword evidence="4" id="KW-0539">Nucleus</keyword>
<dbReference type="Proteomes" id="UP000694864">
    <property type="component" value="Chromosome 19"/>
</dbReference>
<evidence type="ECO:0000256" key="2">
    <source>
        <dbReference type="ARBA" id="ARBA00023125"/>
    </source>
</evidence>
<organism evidence="5 6">
    <name type="scientific">Camelina sativa</name>
    <name type="common">False flax</name>
    <name type="synonym">Myagrum sativum</name>
    <dbReference type="NCBI Taxonomy" id="90675"/>
    <lineage>
        <taxon>Eukaryota</taxon>
        <taxon>Viridiplantae</taxon>
        <taxon>Streptophyta</taxon>
        <taxon>Embryophyta</taxon>
        <taxon>Tracheophyta</taxon>
        <taxon>Spermatophyta</taxon>
        <taxon>Magnoliopsida</taxon>
        <taxon>eudicotyledons</taxon>
        <taxon>Gunneridae</taxon>
        <taxon>Pentapetalae</taxon>
        <taxon>rosids</taxon>
        <taxon>malvids</taxon>
        <taxon>Brassicales</taxon>
        <taxon>Brassicaceae</taxon>
        <taxon>Camelineae</taxon>
        <taxon>Camelina</taxon>
    </lineage>
</organism>